<dbReference type="Proteomes" id="UP000199354">
    <property type="component" value="Unassembled WGS sequence"/>
</dbReference>
<evidence type="ECO:0000256" key="1">
    <source>
        <dbReference type="SAM" id="SignalP"/>
    </source>
</evidence>
<feature type="signal peptide" evidence="1">
    <location>
        <begin position="1"/>
        <end position="21"/>
    </location>
</feature>
<dbReference type="OrthoDB" id="10009717at2"/>
<gene>
    <name evidence="2" type="ORF">SAMN02927903_01986</name>
</gene>
<proteinExistence type="predicted"/>
<sequence>MKRLKFLFGVSAIATAFGASAQVTAKQSSASFGRFGNDCSSGRGVCAFNAQQTAATATTSKSAEKTSANTFVFRAKRSDLSTQDEIRIVGKAIAELTANERPMFQQVDAITLDAATVSNLGFASAYNKIPAGSYPMNIYSDHVEVTFTVAP</sequence>
<dbReference type="RefSeq" id="WP_091142731.1">
    <property type="nucleotide sequence ID" value="NZ_FMVF01000008.1"/>
</dbReference>
<accession>A0A1G5HTZ9</accession>
<protein>
    <submittedName>
        <fullName evidence="2">Uncharacterized protein</fullName>
    </submittedName>
</protein>
<organism evidence="2 3">
    <name type="scientific">Flavobacterium caeni</name>
    <dbReference type="NCBI Taxonomy" id="490189"/>
    <lineage>
        <taxon>Bacteria</taxon>
        <taxon>Pseudomonadati</taxon>
        <taxon>Bacteroidota</taxon>
        <taxon>Flavobacteriia</taxon>
        <taxon>Flavobacteriales</taxon>
        <taxon>Flavobacteriaceae</taxon>
        <taxon>Flavobacterium</taxon>
    </lineage>
</organism>
<dbReference type="AlphaFoldDB" id="A0A1G5HTZ9"/>
<dbReference type="EMBL" id="FMVF01000008">
    <property type="protein sequence ID" value="SCY66770.1"/>
    <property type="molecule type" value="Genomic_DNA"/>
</dbReference>
<reference evidence="2 3" key="1">
    <citation type="submission" date="2016-10" db="EMBL/GenBank/DDBJ databases">
        <authorList>
            <person name="de Groot N.N."/>
        </authorList>
    </citation>
    <scope>NUCLEOTIDE SEQUENCE [LARGE SCALE GENOMIC DNA]</scope>
    <source>
        <strain evidence="2 3">CGMCC 1.7031</strain>
    </source>
</reference>
<keyword evidence="1" id="KW-0732">Signal</keyword>
<evidence type="ECO:0000313" key="3">
    <source>
        <dbReference type="Proteomes" id="UP000199354"/>
    </source>
</evidence>
<evidence type="ECO:0000313" key="2">
    <source>
        <dbReference type="EMBL" id="SCY66770.1"/>
    </source>
</evidence>
<keyword evidence="3" id="KW-1185">Reference proteome</keyword>
<name>A0A1G5HTZ9_9FLAO</name>
<dbReference type="STRING" id="490189.SAMN02927903_01986"/>
<feature type="chain" id="PRO_5011660268" evidence="1">
    <location>
        <begin position="22"/>
        <end position="151"/>
    </location>
</feature>